<evidence type="ECO:0000313" key="4">
    <source>
        <dbReference type="Proteomes" id="UP000243459"/>
    </source>
</evidence>
<name>A0A5P1FPG5_ASPOF</name>
<proteinExistence type="predicted"/>
<protein>
    <recommendedName>
        <fullName evidence="2">BZIP domain-containing protein</fullName>
    </recommendedName>
</protein>
<dbReference type="GO" id="GO:0003700">
    <property type="term" value="F:DNA-binding transcription factor activity"/>
    <property type="evidence" value="ECO:0007669"/>
    <property type="project" value="InterPro"/>
</dbReference>
<dbReference type="EMBL" id="CM007381">
    <property type="protein sequence ID" value="ONK78869.1"/>
    <property type="molecule type" value="Genomic_DNA"/>
</dbReference>
<feature type="region of interest" description="Disordered" evidence="1">
    <location>
        <begin position="1"/>
        <end position="89"/>
    </location>
</feature>
<evidence type="ECO:0000313" key="3">
    <source>
        <dbReference type="EMBL" id="ONK78869.1"/>
    </source>
</evidence>
<feature type="domain" description="BZIP" evidence="2">
    <location>
        <begin position="64"/>
        <end position="79"/>
    </location>
</feature>
<dbReference type="PROSITE" id="PS00036">
    <property type="entry name" value="BZIP_BASIC"/>
    <property type="match status" value="1"/>
</dbReference>
<organism evidence="3 4">
    <name type="scientific">Asparagus officinalis</name>
    <name type="common">Garden asparagus</name>
    <dbReference type="NCBI Taxonomy" id="4686"/>
    <lineage>
        <taxon>Eukaryota</taxon>
        <taxon>Viridiplantae</taxon>
        <taxon>Streptophyta</taxon>
        <taxon>Embryophyta</taxon>
        <taxon>Tracheophyta</taxon>
        <taxon>Spermatophyta</taxon>
        <taxon>Magnoliopsida</taxon>
        <taxon>Liliopsida</taxon>
        <taxon>Asparagales</taxon>
        <taxon>Asparagaceae</taxon>
        <taxon>Asparagoideae</taxon>
        <taxon>Asparagus</taxon>
    </lineage>
</organism>
<accession>A0A5P1FPG5</accession>
<dbReference type="InterPro" id="IPR004827">
    <property type="entry name" value="bZIP"/>
</dbReference>
<sequence>MDSEWDRDFFEPLNQAQDPQWADVETSSQDSPGEIGESLSAGDLPQEHSNTEIEQTNEELRHIKRKQQNKEAQRRSRIKKKLERENREKQLHEVGLALQECYGISIAELLEKYRSIMC</sequence>
<reference evidence="4" key="1">
    <citation type="journal article" date="2017" name="Nat. Commun.">
        <title>The asparagus genome sheds light on the origin and evolution of a young Y chromosome.</title>
        <authorList>
            <person name="Harkess A."/>
            <person name="Zhou J."/>
            <person name="Xu C."/>
            <person name="Bowers J.E."/>
            <person name="Van der Hulst R."/>
            <person name="Ayyampalayam S."/>
            <person name="Mercati F."/>
            <person name="Riccardi P."/>
            <person name="McKain M.R."/>
            <person name="Kakrana A."/>
            <person name="Tang H."/>
            <person name="Ray J."/>
            <person name="Groenendijk J."/>
            <person name="Arikit S."/>
            <person name="Mathioni S.M."/>
            <person name="Nakano M."/>
            <person name="Shan H."/>
            <person name="Telgmann-Rauber A."/>
            <person name="Kanno A."/>
            <person name="Yue Z."/>
            <person name="Chen H."/>
            <person name="Li W."/>
            <person name="Chen Y."/>
            <person name="Xu X."/>
            <person name="Zhang Y."/>
            <person name="Luo S."/>
            <person name="Chen H."/>
            <person name="Gao J."/>
            <person name="Mao Z."/>
            <person name="Pires J.C."/>
            <person name="Luo M."/>
            <person name="Kudrna D."/>
            <person name="Wing R.A."/>
            <person name="Meyers B.C."/>
            <person name="Yi K."/>
            <person name="Kong H."/>
            <person name="Lavrijsen P."/>
            <person name="Sunseri F."/>
            <person name="Falavigna A."/>
            <person name="Ye Y."/>
            <person name="Leebens-Mack J.H."/>
            <person name="Chen G."/>
        </authorList>
    </citation>
    <scope>NUCLEOTIDE SEQUENCE [LARGE SCALE GENOMIC DNA]</scope>
    <source>
        <strain evidence="4">cv. DH0086</strain>
    </source>
</reference>
<dbReference type="Proteomes" id="UP000243459">
    <property type="component" value="Chromosome 1"/>
</dbReference>
<gene>
    <name evidence="3" type="ORF">A4U43_C01F410</name>
</gene>
<dbReference type="AlphaFoldDB" id="A0A5P1FPG5"/>
<dbReference type="Gramene" id="ONK78869">
    <property type="protein sequence ID" value="ONK78869"/>
    <property type="gene ID" value="A4U43_C01F410"/>
</dbReference>
<keyword evidence="4" id="KW-1185">Reference proteome</keyword>
<evidence type="ECO:0000256" key="1">
    <source>
        <dbReference type="SAM" id="MobiDB-lite"/>
    </source>
</evidence>
<feature type="compositionally biased region" description="Basic and acidic residues" evidence="1">
    <location>
        <begin position="1"/>
        <end position="10"/>
    </location>
</feature>
<evidence type="ECO:0000259" key="2">
    <source>
        <dbReference type="PROSITE" id="PS00036"/>
    </source>
</evidence>